<dbReference type="SMART" id="SM00184">
    <property type="entry name" value="RING"/>
    <property type="match status" value="1"/>
</dbReference>
<keyword evidence="1" id="KW-0479">Metal-binding</keyword>
<dbReference type="EMBL" id="BAABME010032417">
    <property type="protein sequence ID" value="GAA0149444.1"/>
    <property type="molecule type" value="Genomic_DNA"/>
</dbReference>
<dbReference type="AlphaFoldDB" id="A0AAV3PCT7"/>
<organism evidence="3 4">
    <name type="scientific">Lithospermum erythrorhizon</name>
    <name type="common">Purple gromwell</name>
    <name type="synonym">Lithospermum officinale var. erythrorhizon</name>
    <dbReference type="NCBI Taxonomy" id="34254"/>
    <lineage>
        <taxon>Eukaryota</taxon>
        <taxon>Viridiplantae</taxon>
        <taxon>Streptophyta</taxon>
        <taxon>Embryophyta</taxon>
        <taxon>Tracheophyta</taxon>
        <taxon>Spermatophyta</taxon>
        <taxon>Magnoliopsida</taxon>
        <taxon>eudicotyledons</taxon>
        <taxon>Gunneridae</taxon>
        <taxon>Pentapetalae</taxon>
        <taxon>asterids</taxon>
        <taxon>lamiids</taxon>
        <taxon>Boraginales</taxon>
        <taxon>Boraginaceae</taxon>
        <taxon>Boraginoideae</taxon>
        <taxon>Lithospermeae</taxon>
        <taxon>Lithospermum</taxon>
    </lineage>
</organism>
<evidence type="ECO:0000256" key="1">
    <source>
        <dbReference type="PROSITE-ProRule" id="PRU00175"/>
    </source>
</evidence>
<gene>
    <name evidence="3" type="ORF">LIER_43057</name>
</gene>
<dbReference type="GO" id="GO:0061630">
    <property type="term" value="F:ubiquitin protein ligase activity"/>
    <property type="evidence" value="ECO:0007669"/>
    <property type="project" value="TreeGrafter"/>
</dbReference>
<dbReference type="PANTHER" id="PTHR22765">
    <property type="entry name" value="RING FINGER AND PROTEASE ASSOCIATED DOMAIN-CONTAINING"/>
    <property type="match status" value="1"/>
</dbReference>
<dbReference type="InterPro" id="IPR001841">
    <property type="entry name" value="Znf_RING"/>
</dbReference>
<dbReference type="GO" id="GO:0008270">
    <property type="term" value="F:zinc ion binding"/>
    <property type="evidence" value="ECO:0007669"/>
    <property type="project" value="UniProtKB-KW"/>
</dbReference>
<sequence length="321" mass="37037">MVVQSKKVKAIKVGVYKWKERMINEELSNCGLLQCTIINEIMHVKRQNNDFLEASRKCSIVPLEPLMVDLSCSYKCSYPAWHYLCFRLLTKKEGGLITLKTAWWLSETIAGYLTSNYHVTRVISPVGERDFKIVVSINVYMKSIIDESLEIDLEFSLNREALMYEELMHSDVYGLEQREIIGPIHDFLLEVEEKNKILEDFLESDRNSLLNLYASSRDGNMILCSIIEWLKTKEPHRICLNPKQESWFLEVRPALKMKKFDPSCDSYSQENCAICLEGLCEGDKVVVTPCCHIFHCHSIVGWLAKGKMTCPMCRTVCPVMI</sequence>
<comment type="caution">
    <text evidence="3">The sequence shown here is derived from an EMBL/GenBank/DDBJ whole genome shotgun (WGS) entry which is preliminary data.</text>
</comment>
<reference evidence="3 4" key="1">
    <citation type="submission" date="2024-01" db="EMBL/GenBank/DDBJ databases">
        <title>The complete chloroplast genome sequence of Lithospermum erythrorhizon: insights into the phylogenetic relationship among Boraginaceae species and the maternal lineages of purple gromwells.</title>
        <authorList>
            <person name="Okada T."/>
            <person name="Watanabe K."/>
        </authorList>
    </citation>
    <scope>NUCLEOTIDE SEQUENCE [LARGE SCALE GENOMIC DNA]</scope>
</reference>
<feature type="domain" description="RING-type" evidence="2">
    <location>
        <begin position="272"/>
        <end position="314"/>
    </location>
</feature>
<accession>A0AAV3PCT7</accession>
<protein>
    <recommendedName>
        <fullName evidence="2">RING-type domain-containing protein</fullName>
    </recommendedName>
</protein>
<dbReference type="InterPro" id="IPR051826">
    <property type="entry name" value="E3_ubiquitin-ligase_domain"/>
</dbReference>
<dbReference type="Proteomes" id="UP001454036">
    <property type="component" value="Unassembled WGS sequence"/>
</dbReference>
<name>A0AAV3PCT7_LITER</name>
<dbReference type="SUPFAM" id="SSF57850">
    <property type="entry name" value="RING/U-box"/>
    <property type="match status" value="1"/>
</dbReference>
<dbReference type="Gene3D" id="3.30.40.10">
    <property type="entry name" value="Zinc/RING finger domain, C3HC4 (zinc finger)"/>
    <property type="match status" value="1"/>
</dbReference>
<evidence type="ECO:0000313" key="4">
    <source>
        <dbReference type="Proteomes" id="UP001454036"/>
    </source>
</evidence>
<dbReference type="PANTHER" id="PTHR22765:SF434">
    <property type="entry name" value="GB|AAD18119.1-RELATED"/>
    <property type="match status" value="1"/>
</dbReference>
<evidence type="ECO:0000259" key="2">
    <source>
        <dbReference type="PROSITE" id="PS50089"/>
    </source>
</evidence>
<dbReference type="GO" id="GO:0006511">
    <property type="term" value="P:ubiquitin-dependent protein catabolic process"/>
    <property type="evidence" value="ECO:0007669"/>
    <property type="project" value="TreeGrafter"/>
</dbReference>
<dbReference type="PROSITE" id="PS50089">
    <property type="entry name" value="ZF_RING_2"/>
    <property type="match status" value="1"/>
</dbReference>
<evidence type="ECO:0000313" key="3">
    <source>
        <dbReference type="EMBL" id="GAA0149444.1"/>
    </source>
</evidence>
<dbReference type="Pfam" id="PF13639">
    <property type="entry name" value="zf-RING_2"/>
    <property type="match status" value="1"/>
</dbReference>
<keyword evidence="1" id="KW-0862">Zinc</keyword>
<proteinExistence type="predicted"/>
<keyword evidence="1" id="KW-0863">Zinc-finger</keyword>
<keyword evidence="4" id="KW-1185">Reference proteome</keyword>
<dbReference type="InterPro" id="IPR013083">
    <property type="entry name" value="Znf_RING/FYVE/PHD"/>
</dbReference>